<evidence type="ECO:0000256" key="2">
    <source>
        <dbReference type="ARBA" id="ARBA00022487"/>
    </source>
</evidence>
<comment type="function">
    <text evidence="9">Esterase involved in the hydrolysis of xylan, a major structural heterogeneous polysaccharide found in plant biomass representing the second most abundant polysaccharide in the biosphere, after cellulose.</text>
</comment>
<comment type="subcellular location">
    <subcellularLocation>
        <location evidence="1 9">Secreted</location>
    </subcellularLocation>
</comment>
<keyword evidence="8 9" id="KW-0624">Polysaccharide degradation</keyword>
<evidence type="ECO:0000256" key="6">
    <source>
        <dbReference type="ARBA" id="ARBA00023180"/>
    </source>
</evidence>
<evidence type="ECO:0000256" key="7">
    <source>
        <dbReference type="ARBA" id="ARBA00023277"/>
    </source>
</evidence>
<evidence type="ECO:0000256" key="4">
    <source>
        <dbReference type="ARBA" id="ARBA00022729"/>
    </source>
</evidence>
<keyword evidence="6" id="KW-0325">Glycoprotein</keyword>
<protein>
    <recommendedName>
        <fullName evidence="9">Carboxylic ester hydrolase</fullName>
        <ecNumber evidence="9">3.1.1.-</ecNumber>
    </recommendedName>
</protein>
<keyword evidence="2 9" id="KW-0719">Serine esterase</keyword>
<dbReference type="GO" id="GO:0052689">
    <property type="term" value="F:carboxylic ester hydrolase activity"/>
    <property type="evidence" value="ECO:0007669"/>
    <property type="project" value="UniProtKB-KW"/>
</dbReference>
<dbReference type="GO" id="GO:0005576">
    <property type="term" value="C:extracellular region"/>
    <property type="evidence" value="ECO:0007669"/>
    <property type="project" value="UniProtKB-SubCell"/>
</dbReference>
<evidence type="ECO:0000313" key="11">
    <source>
        <dbReference type="Proteomes" id="UP001174691"/>
    </source>
</evidence>
<keyword evidence="7 9" id="KW-0119">Carbohydrate metabolism</keyword>
<evidence type="ECO:0000256" key="8">
    <source>
        <dbReference type="ARBA" id="ARBA00023326"/>
    </source>
</evidence>
<gene>
    <name evidence="10" type="ORF">NKR19_g4750</name>
</gene>
<dbReference type="InterPro" id="IPR050955">
    <property type="entry name" value="Plant_Biomass_Hydrol_Est"/>
</dbReference>
<dbReference type="GO" id="GO:0045493">
    <property type="term" value="P:xylan catabolic process"/>
    <property type="evidence" value="ECO:0007669"/>
    <property type="project" value="UniProtKB-UniRule"/>
</dbReference>
<feature type="signal peptide" evidence="9">
    <location>
        <begin position="1"/>
        <end position="20"/>
    </location>
</feature>
<dbReference type="InterPro" id="IPR029058">
    <property type="entry name" value="AB_hydrolase_fold"/>
</dbReference>
<name>A0AA38S6M8_9PEZI</name>
<accession>A0AA38S6M8</accession>
<dbReference type="EMBL" id="JANBVN010000061">
    <property type="protein sequence ID" value="KAJ9151644.1"/>
    <property type="molecule type" value="Genomic_DNA"/>
</dbReference>
<dbReference type="SUPFAM" id="SSF53474">
    <property type="entry name" value="alpha/beta-Hydrolases"/>
    <property type="match status" value="2"/>
</dbReference>
<dbReference type="NCBIfam" id="TIGR01840">
    <property type="entry name" value="esterase_phb"/>
    <property type="match status" value="1"/>
</dbReference>
<sequence>MKLLSSLLAGLLALFPLTNAKQCIKRSTLTPVVDFGPNTSGTKMYIYVPAKLAAKPPVIVAIHYCTGTAQAYFIGTPYANLAEQYGFVVIYPESPYPGTCWDVSSTAALTHNGGADSNSIANMVTYTLERYGGDESRVFVTGTSSGAMMTNVMAATYPEVFAAASVYSGVPAGCFYTGTVDGWNSTCANGLSVHSQEEWTDTVRRMYPGYDGPRPKMLIFHGSADTTLYPENYNETVKEWSGVFGYDAAHPVEVDPGTPEAAYTKYGIVYGPQLTGYYAIGVGHTVPVHADLDLQWFGITA</sequence>
<evidence type="ECO:0000313" key="10">
    <source>
        <dbReference type="EMBL" id="KAJ9151644.1"/>
    </source>
</evidence>
<dbReference type="Gene3D" id="3.40.50.1820">
    <property type="entry name" value="alpha/beta hydrolase"/>
    <property type="match status" value="1"/>
</dbReference>
<comment type="caution">
    <text evidence="10">The sequence shown here is derived from an EMBL/GenBank/DDBJ whole genome shotgun (WGS) entry which is preliminary data.</text>
</comment>
<dbReference type="EC" id="3.1.1.-" evidence="9"/>
<dbReference type="PANTHER" id="PTHR43037">
    <property type="entry name" value="UNNAMED PRODUCT-RELATED"/>
    <property type="match status" value="1"/>
</dbReference>
<keyword evidence="4 9" id="KW-0732">Signal</keyword>
<keyword evidence="11" id="KW-1185">Reference proteome</keyword>
<reference evidence="10" key="1">
    <citation type="submission" date="2022-07" db="EMBL/GenBank/DDBJ databases">
        <title>Fungi with potential for degradation of polypropylene.</title>
        <authorList>
            <person name="Gostincar C."/>
        </authorList>
    </citation>
    <scope>NUCLEOTIDE SEQUENCE</scope>
    <source>
        <strain evidence="10">EXF-13287</strain>
    </source>
</reference>
<evidence type="ECO:0000256" key="3">
    <source>
        <dbReference type="ARBA" id="ARBA00022525"/>
    </source>
</evidence>
<dbReference type="AlphaFoldDB" id="A0AA38S6M8"/>
<dbReference type="Proteomes" id="UP001174691">
    <property type="component" value="Unassembled WGS sequence"/>
</dbReference>
<evidence type="ECO:0000256" key="9">
    <source>
        <dbReference type="RuleBase" id="RU367147"/>
    </source>
</evidence>
<dbReference type="PANTHER" id="PTHR43037:SF3">
    <property type="entry name" value="FERULOYL ESTERASE B"/>
    <property type="match status" value="1"/>
</dbReference>
<dbReference type="Pfam" id="PF10503">
    <property type="entry name" value="Esterase_PHB"/>
    <property type="match status" value="1"/>
</dbReference>
<evidence type="ECO:0000256" key="5">
    <source>
        <dbReference type="ARBA" id="ARBA00022801"/>
    </source>
</evidence>
<organism evidence="10 11">
    <name type="scientific">Coniochaeta hoffmannii</name>
    <dbReference type="NCBI Taxonomy" id="91930"/>
    <lineage>
        <taxon>Eukaryota</taxon>
        <taxon>Fungi</taxon>
        <taxon>Dikarya</taxon>
        <taxon>Ascomycota</taxon>
        <taxon>Pezizomycotina</taxon>
        <taxon>Sordariomycetes</taxon>
        <taxon>Sordariomycetidae</taxon>
        <taxon>Coniochaetales</taxon>
        <taxon>Coniochaetaceae</taxon>
        <taxon>Coniochaeta</taxon>
    </lineage>
</organism>
<feature type="chain" id="PRO_5041485306" description="Carboxylic ester hydrolase" evidence="9">
    <location>
        <begin position="21"/>
        <end position="301"/>
    </location>
</feature>
<comment type="similarity">
    <text evidence="9">Belongs to the carbohydrate esterase 1 (CE1) family.</text>
</comment>
<keyword evidence="5 9" id="KW-0378">Hydrolase</keyword>
<evidence type="ECO:0000256" key="1">
    <source>
        <dbReference type="ARBA" id="ARBA00004613"/>
    </source>
</evidence>
<proteinExistence type="inferred from homology"/>
<dbReference type="InterPro" id="IPR010126">
    <property type="entry name" value="Esterase_phb"/>
</dbReference>
<keyword evidence="3 9" id="KW-0964">Secreted</keyword>